<dbReference type="RefSeq" id="WP_212818707.1">
    <property type="nucleotide sequence ID" value="NZ_AP023415.1"/>
</dbReference>
<reference evidence="7" key="1">
    <citation type="submission" date="2020-09" db="EMBL/GenBank/DDBJ databases">
        <title>New species isolated from human feces.</title>
        <authorList>
            <person name="Kitahara M."/>
            <person name="Shigeno Y."/>
            <person name="Shime M."/>
            <person name="Matsumoto Y."/>
            <person name="Nakamura S."/>
            <person name="Motooka D."/>
            <person name="Fukuoka S."/>
            <person name="Nishikawa H."/>
            <person name="Benno Y."/>
        </authorList>
    </citation>
    <scope>NUCLEOTIDE SEQUENCE</scope>
    <source>
        <strain evidence="7">MM35</strain>
    </source>
</reference>
<evidence type="ECO:0000313" key="7">
    <source>
        <dbReference type="EMBL" id="BCK78145.1"/>
    </source>
</evidence>
<dbReference type="InterPro" id="IPR001851">
    <property type="entry name" value="ABC_transp_permease"/>
</dbReference>
<accession>A0A810PV54</accession>
<keyword evidence="5 6" id="KW-0472">Membrane</keyword>
<evidence type="ECO:0000256" key="1">
    <source>
        <dbReference type="ARBA" id="ARBA00004651"/>
    </source>
</evidence>
<feature type="transmembrane region" description="Helical" evidence="6">
    <location>
        <begin position="234"/>
        <end position="254"/>
    </location>
</feature>
<feature type="transmembrane region" description="Helical" evidence="6">
    <location>
        <begin position="316"/>
        <end position="337"/>
    </location>
</feature>
<feature type="transmembrane region" description="Helical" evidence="6">
    <location>
        <begin position="114"/>
        <end position="136"/>
    </location>
</feature>
<feature type="transmembrane region" description="Helical" evidence="6">
    <location>
        <begin position="185"/>
        <end position="204"/>
    </location>
</feature>
<organism evidence="7 8">
    <name type="scientific">Vescimonas fastidiosa</name>
    <dbReference type="NCBI Taxonomy" id="2714353"/>
    <lineage>
        <taxon>Bacteria</taxon>
        <taxon>Bacillati</taxon>
        <taxon>Bacillota</taxon>
        <taxon>Clostridia</taxon>
        <taxon>Eubacteriales</taxon>
        <taxon>Oscillospiraceae</taxon>
        <taxon>Vescimonas</taxon>
    </lineage>
</organism>
<feature type="transmembrane region" description="Helical" evidence="6">
    <location>
        <begin position="142"/>
        <end position="164"/>
    </location>
</feature>
<evidence type="ECO:0000256" key="3">
    <source>
        <dbReference type="ARBA" id="ARBA00022692"/>
    </source>
</evidence>
<dbReference type="Proteomes" id="UP000681343">
    <property type="component" value="Chromosome"/>
</dbReference>
<keyword evidence="3 6" id="KW-0812">Transmembrane</keyword>
<gene>
    <name evidence="7" type="primary">livM</name>
    <name evidence="7" type="ORF">MM35RIKEN_03370</name>
</gene>
<sequence>MTDLNVKKEYLNLIYADCGKVSAGEKIKKLLAVPGTQYLIFGVILGVFPLLAQLGVLTSSFVFAVGNTMIYAIMAIGFCLLMGYSGLASLGTAGFVGIGAYIAYYFMQVYGAPFGIAFIVTVMISLFSGVLVGFISLRIEGIYLAILTLGLSEILRNTFISLKSSIKLDMSKVRLFGVKIGEEQVYLLILALFVLLLFITSNLIRSPIGRALLSVKNSTSAAQAMGINLMKYRVLAFVISTVYAAIAGLMYMMLLRNMTTSTSTLLSMATSLNILGAVVIGGAKSLWGTTFGVFIIYGLQSTLLSKIPFFVENPAFITMITGLLIILIVMFFPGGIAQMMGNLMQKRKTAKFAANTQRRVDGYGQN</sequence>
<evidence type="ECO:0000256" key="5">
    <source>
        <dbReference type="ARBA" id="ARBA00023136"/>
    </source>
</evidence>
<proteinExistence type="predicted"/>
<dbReference type="Pfam" id="PF02653">
    <property type="entry name" value="BPD_transp_2"/>
    <property type="match status" value="1"/>
</dbReference>
<dbReference type="EMBL" id="AP023415">
    <property type="protein sequence ID" value="BCK78145.1"/>
    <property type="molecule type" value="Genomic_DNA"/>
</dbReference>
<feature type="transmembrane region" description="Helical" evidence="6">
    <location>
        <begin position="38"/>
        <end position="63"/>
    </location>
</feature>
<comment type="subcellular location">
    <subcellularLocation>
        <location evidence="1">Cell membrane</location>
        <topology evidence="1">Multi-pass membrane protein</topology>
    </subcellularLocation>
</comment>
<evidence type="ECO:0000256" key="6">
    <source>
        <dbReference type="SAM" id="Phobius"/>
    </source>
</evidence>
<protein>
    <submittedName>
        <fullName evidence="7">Branched-chain amino acid ABC transporter permease</fullName>
    </submittedName>
</protein>
<dbReference type="KEGG" id="vfa:MM35RIKEN_03370"/>
<dbReference type="GO" id="GO:0015658">
    <property type="term" value="F:branched-chain amino acid transmembrane transporter activity"/>
    <property type="evidence" value="ECO:0007669"/>
    <property type="project" value="InterPro"/>
</dbReference>
<feature type="transmembrane region" description="Helical" evidence="6">
    <location>
        <begin position="69"/>
        <end position="102"/>
    </location>
</feature>
<evidence type="ECO:0000256" key="4">
    <source>
        <dbReference type="ARBA" id="ARBA00022989"/>
    </source>
</evidence>
<dbReference type="InterPro" id="IPR043428">
    <property type="entry name" value="LivM-like"/>
</dbReference>
<dbReference type="GO" id="GO:0005886">
    <property type="term" value="C:plasma membrane"/>
    <property type="evidence" value="ECO:0007669"/>
    <property type="project" value="UniProtKB-SubCell"/>
</dbReference>
<name>A0A810PV54_9FIRM</name>
<keyword evidence="2" id="KW-1003">Cell membrane</keyword>
<keyword evidence="8" id="KW-1185">Reference proteome</keyword>
<evidence type="ECO:0000313" key="8">
    <source>
        <dbReference type="Proteomes" id="UP000681343"/>
    </source>
</evidence>
<dbReference type="PANTHER" id="PTHR30482">
    <property type="entry name" value="HIGH-AFFINITY BRANCHED-CHAIN AMINO ACID TRANSPORT SYSTEM PERMEASE"/>
    <property type="match status" value="1"/>
</dbReference>
<dbReference type="AlphaFoldDB" id="A0A810PV54"/>
<evidence type="ECO:0000256" key="2">
    <source>
        <dbReference type="ARBA" id="ARBA00022475"/>
    </source>
</evidence>
<dbReference type="PANTHER" id="PTHR30482:SF10">
    <property type="entry name" value="HIGH-AFFINITY BRANCHED-CHAIN AMINO ACID TRANSPORT PROTEIN BRAE"/>
    <property type="match status" value="1"/>
</dbReference>
<keyword evidence="4 6" id="KW-1133">Transmembrane helix</keyword>
<dbReference type="CDD" id="cd06581">
    <property type="entry name" value="TM_PBP1_LivM_like"/>
    <property type="match status" value="1"/>
</dbReference>